<name>A0A4Y2VDN9_ARAVE</name>
<keyword evidence="3" id="KW-1185">Reference proteome</keyword>
<comment type="caution">
    <text evidence="2">The sequence shown here is derived from an EMBL/GenBank/DDBJ whole genome shotgun (WGS) entry which is preliminary data.</text>
</comment>
<protein>
    <submittedName>
        <fullName evidence="2">Uncharacterized protein</fullName>
    </submittedName>
</protein>
<dbReference type="EMBL" id="BGPR01044938">
    <property type="protein sequence ID" value="GBO21800.1"/>
    <property type="molecule type" value="Genomic_DNA"/>
</dbReference>
<dbReference type="Proteomes" id="UP000499080">
    <property type="component" value="Unassembled WGS sequence"/>
</dbReference>
<proteinExistence type="predicted"/>
<evidence type="ECO:0000313" key="1">
    <source>
        <dbReference type="EMBL" id="GBO21797.1"/>
    </source>
</evidence>
<gene>
    <name evidence="1" type="ORF">AVEN_79367_1</name>
    <name evidence="2" type="ORF">AVEN_79370_1</name>
</gene>
<evidence type="ECO:0000313" key="2">
    <source>
        <dbReference type="EMBL" id="GBO21800.1"/>
    </source>
</evidence>
<evidence type="ECO:0000313" key="3">
    <source>
        <dbReference type="Proteomes" id="UP000499080"/>
    </source>
</evidence>
<sequence>MPMQPATLFTICAVQTVQCIDTRQDWYSLYIPRTVLLTLLRRFEVTRCLKYHGDLPLSIYFDAEMNREIALPDFNHGCDELFDWAGEIMENILHFNDWSSPDILPRDVYAYLMSRTTVYRHLFREESAHVVMEYVTRNSNFGPTLRLCLECYHGDDTREAQQYAYKKKKHAEIIWNELISFLQWHSM</sequence>
<organism evidence="2 3">
    <name type="scientific">Araneus ventricosus</name>
    <name type="common">Orbweaver spider</name>
    <name type="synonym">Epeira ventricosa</name>
    <dbReference type="NCBI Taxonomy" id="182803"/>
    <lineage>
        <taxon>Eukaryota</taxon>
        <taxon>Metazoa</taxon>
        <taxon>Ecdysozoa</taxon>
        <taxon>Arthropoda</taxon>
        <taxon>Chelicerata</taxon>
        <taxon>Arachnida</taxon>
        <taxon>Araneae</taxon>
        <taxon>Araneomorphae</taxon>
        <taxon>Entelegynae</taxon>
        <taxon>Araneoidea</taxon>
        <taxon>Araneidae</taxon>
        <taxon>Araneus</taxon>
    </lineage>
</organism>
<dbReference type="AlphaFoldDB" id="A0A4Y2VDN9"/>
<accession>A0A4Y2VDN9</accession>
<reference evidence="2 3" key="1">
    <citation type="journal article" date="2019" name="Sci. Rep.">
        <title>Orb-weaving spider Araneus ventricosus genome elucidates the spidroin gene catalogue.</title>
        <authorList>
            <person name="Kono N."/>
            <person name="Nakamura H."/>
            <person name="Ohtoshi R."/>
            <person name="Moran D.A.P."/>
            <person name="Shinohara A."/>
            <person name="Yoshida Y."/>
            <person name="Fujiwara M."/>
            <person name="Mori M."/>
            <person name="Tomita M."/>
            <person name="Arakawa K."/>
        </authorList>
    </citation>
    <scope>NUCLEOTIDE SEQUENCE [LARGE SCALE GENOMIC DNA]</scope>
</reference>
<dbReference type="EMBL" id="BGPR01044938">
    <property type="protein sequence ID" value="GBO21797.1"/>
    <property type="molecule type" value="Genomic_DNA"/>
</dbReference>